<evidence type="ECO:0000313" key="4">
    <source>
        <dbReference type="EMBL" id="MEU3553481.1"/>
    </source>
</evidence>
<evidence type="ECO:0000256" key="2">
    <source>
        <dbReference type="SAM" id="Phobius"/>
    </source>
</evidence>
<protein>
    <submittedName>
        <fullName evidence="4">Peptidoglycan-binding protein</fullName>
    </submittedName>
</protein>
<dbReference type="InterPro" id="IPR002477">
    <property type="entry name" value="Peptidoglycan-bd-like"/>
</dbReference>
<organism evidence="4 5">
    <name type="scientific">Streptomyces fragilis</name>
    <dbReference type="NCBI Taxonomy" id="67301"/>
    <lineage>
        <taxon>Bacteria</taxon>
        <taxon>Bacillati</taxon>
        <taxon>Actinomycetota</taxon>
        <taxon>Actinomycetes</taxon>
        <taxon>Kitasatosporales</taxon>
        <taxon>Streptomycetaceae</taxon>
        <taxon>Streptomyces</taxon>
    </lineage>
</organism>
<feature type="region of interest" description="Disordered" evidence="1">
    <location>
        <begin position="197"/>
        <end position="270"/>
    </location>
</feature>
<dbReference type="Pfam" id="PF01471">
    <property type="entry name" value="PG_binding_1"/>
    <property type="match status" value="1"/>
</dbReference>
<dbReference type="RefSeq" id="WP_108951719.1">
    <property type="nucleotide sequence ID" value="NZ_BEVZ01000001.1"/>
</dbReference>
<keyword evidence="5" id="KW-1185">Reference proteome</keyword>
<dbReference type="EMBL" id="JBEZUR010000004">
    <property type="protein sequence ID" value="MEU3553481.1"/>
    <property type="molecule type" value="Genomic_DNA"/>
</dbReference>
<dbReference type="InterPro" id="IPR036365">
    <property type="entry name" value="PGBD-like_sf"/>
</dbReference>
<evidence type="ECO:0000313" key="5">
    <source>
        <dbReference type="Proteomes" id="UP001550850"/>
    </source>
</evidence>
<reference evidence="4 5" key="1">
    <citation type="submission" date="2024-06" db="EMBL/GenBank/DDBJ databases">
        <title>The Natural Products Discovery Center: Release of the First 8490 Sequenced Strains for Exploring Actinobacteria Biosynthetic Diversity.</title>
        <authorList>
            <person name="Kalkreuter E."/>
            <person name="Kautsar S.A."/>
            <person name="Yang D."/>
            <person name="Bader C.D."/>
            <person name="Teijaro C.N."/>
            <person name="Fluegel L."/>
            <person name="Davis C.M."/>
            <person name="Simpson J.R."/>
            <person name="Lauterbach L."/>
            <person name="Steele A.D."/>
            <person name="Gui C."/>
            <person name="Meng S."/>
            <person name="Li G."/>
            <person name="Viehrig K."/>
            <person name="Ye F."/>
            <person name="Su P."/>
            <person name="Kiefer A.F."/>
            <person name="Nichols A."/>
            <person name="Cepeda A.J."/>
            <person name="Yan W."/>
            <person name="Fan B."/>
            <person name="Jiang Y."/>
            <person name="Adhikari A."/>
            <person name="Zheng C.-J."/>
            <person name="Schuster L."/>
            <person name="Cowan T.M."/>
            <person name="Smanski M.J."/>
            <person name="Chevrette M.G."/>
            <person name="De Carvalho L.P.S."/>
            <person name="Shen B."/>
        </authorList>
    </citation>
    <scope>NUCLEOTIDE SEQUENCE [LARGE SCALE GENOMIC DNA]</scope>
    <source>
        <strain evidence="4 5">NPDC038104</strain>
    </source>
</reference>
<proteinExistence type="predicted"/>
<dbReference type="PANTHER" id="PTHR30469">
    <property type="entry name" value="MULTIDRUG RESISTANCE PROTEIN MDTA"/>
    <property type="match status" value="1"/>
</dbReference>
<gene>
    <name evidence="4" type="ORF">AB0E65_04470</name>
</gene>
<dbReference type="InterPro" id="IPR036366">
    <property type="entry name" value="PGBDSf"/>
</dbReference>
<feature type="compositionally biased region" description="Acidic residues" evidence="1">
    <location>
        <begin position="239"/>
        <end position="249"/>
    </location>
</feature>
<dbReference type="Proteomes" id="UP001550850">
    <property type="component" value="Unassembled WGS sequence"/>
</dbReference>
<comment type="caution">
    <text evidence="4">The sequence shown here is derived from an EMBL/GenBank/DDBJ whole genome shotgun (WGS) entry which is preliminary data.</text>
</comment>
<keyword evidence="2" id="KW-1133">Transmembrane helix</keyword>
<dbReference type="Gene3D" id="1.10.101.10">
    <property type="entry name" value="PGBD-like superfamily/PGBD"/>
    <property type="match status" value="1"/>
</dbReference>
<dbReference type="SUPFAM" id="SSF47090">
    <property type="entry name" value="PGBD-like"/>
    <property type="match status" value="1"/>
</dbReference>
<sequence>MSDGSTSAGEHHEGGSGLTRRRRWAAGIATGAVLVSGVGLAAGQMIKSPAQAAADSLPPPPSVLTAPVERRVLEDSVTVRGTVTAAQTVDVAPTSGAPEGGAPVVTKLPVGAGQRLRAGQLLVEVSGRPVFALRGDLPMFRDLKPGAEGDDVAQLQRALGDVGYSTAGDREGRFGERTKAALTAFYSGIGYAPLPAQPDGEQSVESAEAAVTRARRAVEDAESGLSAARRPSTDGTAAGDDDGTPDGDDGTATGAPDTSALGRQAQRAREDLATAREELTRVRAAAGPTLPASEVVFLSRFPARVDEVHSRVGGRVEGNVMSLSAGALVVDGLLQQHEKGLVRPGQKVEILSEVTGRSASGKVTGVADTPGRAQEAGAPDADGGNGAKTDGASGYLMVVKPDKALPADLAGQDVRLTVRAASTNGEALVVPLSAISAGADGRTTVTVVQDDVRHRVPVVTGTTGDGYVEVRPLRQGALSEGERVLVGVRAGPRAGAGADL</sequence>
<keyword evidence="2" id="KW-0812">Transmembrane</keyword>
<evidence type="ECO:0000259" key="3">
    <source>
        <dbReference type="Pfam" id="PF01471"/>
    </source>
</evidence>
<accession>A0ABV2YCQ3</accession>
<keyword evidence="2" id="KW-0472">Membrane</keyword>
<evidence type="ECO:0000256" key="1">
    <source>
        <dbReference type="SAM" id="MobiDB-lite"/>
    </source>
</evidence>
<feature type="transmembrane region" description="Helical" evidence="2">
    <location>
        <begin position="24"/>
        <end position="46"/>
    </location>
</feature>
<feature type="region of interest" description="Disordered" evidence="1">
    <location>
        <begin position="361"/>
        <end position="388"/>
    </location>
</feature>
<dbReference type="Gene3D" id="2.40.420.20">
    <property type="match status" value="1"/>
</dbReference>
<name>A0ABV2YCQ3_9ACTN</name>
<feature type="domain" description="Peptidoglycan binding-like" evidence="3">
    <location>
        <begin position="149"/>
        <end position="185"/>
    </location>
</feature>